<feature type="domain" description="Peptidase M13 N-terminal" evidence="10">
    <location>
        <begin position="32"/>
        <end position="412"/>
    </location>
</feature>
<evidence type="ECO:0000256" key="8">
    <source>
        <dbReference type="SAM" id="SignalP"/>
    </source>
</evidence>
<dbReference type="InterPro" id="IPR008753">
    <property type="entry name" value="Peptidase_M13_N"/>
</dbReference>
<dbReference type="CDD" id="cd08662">
    <property type="entry name" value="M13"/>
    <property type="match status" value="1"/>
</dbReference>
<dbReference type="GO" id="GO:0005886">
    <property type="term" value="C:plasma membrane"/>
    <property type="evidence" value="ECO:0007669"/>
    <property type="project" value="TreeGrafter"/>
</dbReference>
<evidence type="ECO:0000313" key="11">
    <source>
        <dbReference type="EMBL" id="SEF39912.1"/>
    </source>
</evidence>
<name>A0A1H5RNG6_XYLRU</name>
<evidence type="ECO:0000256" key="5">
    <source>
        <dbReference type="ARBA" id="ARBA00022801"/>
    </source>
</evidence>
<evidence type="ECO:0000256" key="2">
    <source>
        <dbReference type="ARBA" id="ARBA00007357"/>
    </source>
</evidence>
<dbReference type="InterPro" id="IPR018497">
    <property type="entry name" value="Peptidase_M13_C"/>
</dbReference>
<evidence type="ECO:0000259" key="10">
    <source>
        <dbReference type="Pfam" id="PF05649"/>
    </source>
</evidence>
<organism evidence="11 12">
    <name type="scientific">Xylanibacter ruminicola</name>
    <name type="common">Prevotella ruminicola</name>
    <dbReference type="NCBI Taxonomy" id="839"/>
    <lineage>
        <taxon>Bacteria</taxon>
        <taxon>Pseudomonadati</taxon>
        <taxon>Bacteroidota</taxon>
        <taxon>Bacteroidia</taxon>
        <taxon>Bacteroidales</taxon>
        <taxon>Prevotellaceae</taxon>
        <taxon>Xylanibacter</taxon>
    </lineage>
</organism>
<evidence type="ECO:0000313" key="12">
    <source>
        <dbReference type="Proteomes" id="UP000236735"/>
    </source>
</evidence>
<accession>A0A1H5RNG6</accession>
<keyword evidence="6" id="KW-0862">Zinc</keyword>
<evidence type="ECO:0000256" key="4">
    <source>
        <dbReference type="ARBA" id="ARBA00022723"/>
    </source>
</evidence>
<keyword evidence="5" id="KW-0378">Hydrolase</keyword>
<dbReference type="PROSITE" id="PS51885">
    <property type="entry name" value="NEPRILYSIN"/>
    <property type="match status" value="1"/>
</dbReference>
<dbReference type="Gene3D" id="1.10.1380.10">
    <property type="entry name" value="Neutral endopeptidase , domain2"/>
    <property type="match status" value="1"/>
</dbReference>
<feature type="domain" description="Peptidase M13 C-terminal" evidence="9">
    <location>
        <begin position="467"/>
        <end position="667"/>
    </location>
</feature>
<keyword evidence="3" id="KW-0645">Protease</keyword>
<evidence type="ECO:0000256" key="3">
    <source>
        <dbReference type="ARBA" id="ARBA00022670"/>
    </source>
</evidence>
<keyword evidence="7" id="KW-0482">Metalloprotease</keyword>
<proteinExistence type="inferred from homology"/>
<dbReference type="GO" id="GO:0046872">
    <property type="term" value="F:metal ion binding"/>
    <property type="evidence" value="ECO:0007669"/>
    <property type="project" value="UniProtKB-KW"/>
</dbReference>
<dbReference type="AlphaFoldDB" id="A0A1H5RNG6"/>
<keyword evidence="8" id="KW-0732">Signal</keyword>
<feature type="signal peptide" evidence="8">
    <location>
        <begin position="1"/>
        <end position="19"/>
    </location>
</feature>
<dbReference type="GO" id="GO:0004222">
    <property type="term" value="F:metalloendopeptidase activity"/>
    <property type="evidence" value="ECO:0007669"/>
    <property type="project" value="InterPro"/>
</dbReference>
<feature type="chain" id="PRO_5009283198" evidence="8">
    <location>
        <begin position="20"/>
        <end position="671"/>
    </location>
</feature>
<evidence type="ECO:0000256" key="7">
    <source>
        <dbReference type="ARBA" id="ARBA00023049"/>
    </source>
</evidence>
<dbReference type="GO" id="GO:0016485">
    <property type="term" value="P:protein processing"/>
    <property type="evidence" value="ECO:0007669"/>
    <property type="project" value="TreeGrafter"/>
</dbReference>
<dbReference type="Gene3D" id="3.40.390.10">
    <property type="entry name" value="Collagenase (Catalytic Domain)"/>
    <property type="match status" value="1"/>
</dbReference>
<evidence type="ECO:0000256" key="1">
    <source>
        <dbReference type="ARBA" id="ARBA00001947"/>
    </source>
</evidence>
<keyword evidence="4" id="KW-0479">Metal-binding</keyword>
<dbReference type="Pfam" id="PF01431">
    <property type="entry name" value="Peptidase_M13"/>
    <property type="match status" value="1"/>
</dbReference>
<sequence>MKKLFFAVALAFVSVAGMAQNLKANMDTSVKPGDDFWQYAVGNWLKNNPLDKVHPENGAFTDLSELNKDRINALVMKYAEKKDLPQGSDGQKIGALYRLYMDSVSRNKMGYEPIMPYLKQVRELKTREEALKLMCEFDAKGFNTAPFGISLSLNPFNSSEFMIGGGHGGASLAQEYYAEPNEQQKKTVEAVKALYKDYFKMVGYSDEEAQKKMEAEWAIEHAIGVKTLNQVASRNPMATIHIMSWEQLLQDFKGIDWVGYRDALNMPKDIDKVNISQLEPLHEVENILANTSLEDLKSYMELHVIKAYSSYLSDAFTDRAFEANKVITGVQEQQPRWKRAVNAISGKLGETIGKLYVAEYFPETSKQRVVRLVKDLQQAFEDRLTENTWMSDSTKAKALEKLHAMYINVGYPDKWEDMEKFVDIREDQNLVENFIRINEEARAAEFRKYWHQPVDKTMMACTPQTVNAFYNPLFNSINFPAAILQPPFFDPEADYATNYGAIGMVIGHEMSHGFDDQGCQFDKDGNLKNWWTADDKAKYDERTKVLADWFSEQEAVPGLNVNGQKTLGENIGDNGGLKIAYRAFENRMKQEPLKDVEGFTPAQRFYLAYARVWASNTTPEYTAMIVNSDVHSPNRIRVQAALPMIDTWYDAFGIKEGDKMFVPKEKRALVW</sequence>
<protein>
    <submittedName>
        <fullName evidence="11">Putative endopeptidase</fullName>
    </submittedName>
</protein>
<gene>
    <name evidence="11" type="ORF">SAMN05216354_0233</name>
</gene>
<dbReference type="InterPro" id="IPR042089">
    <property type="entry name" value="Peptidase_M13_dom_2"/>
</dbReference>
<dbReference type="PRINTS" id="PR00786">
    <property type="entry name" value="NEPRILYSIN"/>
</dbReference>
<comment type="cofactor">
    <cofactor evidence="1">
        <name>Zn(2+)</name>
        <dbReference type="ChEBI" id="CHEBI:29105"/>
    </cofactor>
</comment>
<dbReference type="SUPFAM" id="SSF55486">
    <property type="entry name" value="Metalloproteases ('zincins'), catalytic domain"/>
    <property type="match status" value="1"/>
</dbReference>
<dbReference type="PANTHER" id="PTHR11733:SF167">
    <property type="entry name" value="FI17812P1-RELATED"/>
    <property type="match status" value="1"/>
</dbReference>
<dbReference type="InterPro" id="IPR024079">
    <property type="entry name" value="MetalloPept_cat_dom_sf"/>
</dbReference>
<reference evidence="11 12" key="1">
    <citation type="submission" date="2016-10" db="EMBL/GenBank/DDBJ databases">
        <authorList>
            <person name="de Groot N.N."/>
        </authorList>
    </citation>
    <scope>NUCLEOTIDE SEQUENCE [LARGE SCALE GENOMIC DNA]</scope>
    <source>
        <strain evidence="11 12">AR32</strain>
    </source>
</reference>
<dbReference type="Pfam" id="PF05649">
    <property type="entry name" value="Peptidase_M13_N"/>
    <property type="match status" value="1"/>
</dbReference>
<dbReference type="InterPro" id="IPR000718">
    <property type="entry name" value="Peptidase_M13"/>
</dbReference>
<dbReference type="RefSeq" id="WP_036910447.1">
    <property type="nucleotide sequence ID" value="NZ_FNUV01000001.1"/>
</dbReference>
<evidence type="ECO:0000259" key="9">
    <source>
        <dbReference type="Pfam" id="PF01431"/>
    </source>
</evidence>
<evidence type="ECO:0000256" key="6">
    <source>
        <dbReference type="ARBA" id="ARBA00022833"/>
    </source>
</evidence>
<dbReference type="PANTHER" id="PTHR11733">
    <property type="entry name" value="ZINC METALLOPROTEASE FAMILY M13 NEPRILYSIN-RELATED"/>
    <property type="match status" value="1"/>
</dbReference>
<comment type="similarity">
    <text evidence="2">Belongs to the peptidase M13 family.</text>
</comment>
<dbReference type="Proteomes" id="UP000236735">
    <property type="component" value="Unassembled WGS sequence"/>
</dbReference>
<dbReference type="EMBL" id="FNUV01000001">
    <property type="protein sequence ID" value="SEF39912.1"/>
    <property type="molecule type" value="Genomic_DNA"/>
</dbReference>